<dbReference type="AlphaFoldDB" id="X0TPA8"/>
<proteinExistence type="predicted"/>
<reference evidence="1" key="1">
    <citation type="journal article" date="2014" name="Front. Microbiol.">
        <title>High frequency of phylogenetically diverse reductive dehalogenase-homologous genes in deep subseafloor sedimentary metagenomes.</title>
        <authorList>
            <person name="Kawai M."/>
            <person name="Futagami T."/>
            <person name="Toyoda A."/>
            <person name="Takaki Y."/>
            <person name="Nishi S."/>
            <person name="Hori S."/>
            <person name="Arai W."/>
            <person name="Tsubouchi T."/>
            <person name="Morono Y."/>
            <person name="Uchiyama I."/>
            <person name="Ito T."/>
            <person name="Fujiyama A."/>
            <person name="Inagaki F."/>
            <person name="Takami H."/>
        </authorList>
    </citation>
    <scope>NUCLEOTIDE SEQUENCE</scope>
    <source>
        <strain evidence="1">Expedition CK06-06</strain>
    </source>
</reference>
<protein>
    <submittedName>
        <fullName evidence="1">Uncharacterized protein</fullName>
    </submittedName>
</protein>
<accession>X0TPA8</accession>
<gene>
    <name evidence="1" type="ORF">S01H1_28182</name>
</gene>
<sequence length="80" mass="9538">MIINKNIDLKNFEFWSGAKDLADLLTLDELEQIEFNLEDLFHDKTPSETDINDLFWFEEDFICEMIGTTSEEVFNREIEK</sequence>
<dbReference type="EMBL" id="BARS01017208">
    <property type="protein sequence ID" value="GAF95398.1"/>
    <property type="molecule type" value="Genomic_DNA"/>
</dbReference>
<comment type="caution">
    <text evidence="1">The sequence shown here is derived from an EMBL/GenBank/DDBJ whole genome shotgun (WGS) entry which is preliminary data.</text>
</comment>
<evidence type="ECO:0000313" key="1">
    <source>
        <dbReference type="EMBL" id="GAF95398.1"/>
    </source>
</evidence>
<name>X0TPA8_9ZZZZ</name>
<organism evidence="1">
    <name type="scientific">marine sediment metagenome</name>
    <dbReference type="NCBI Taxonomy" id="412755"/>
    <lineage>
        <taxon>unclassified sequences</taxon>
        <taxon>metagenomes</taxon>
        <taxon>ecological metagenomes</taxon>
    </lineage>
</organism>